<protein>
    <recommendedName>
        <fullName evidence="1">DUF4143 domain-containing protein</fullName>
    </recommendedName>
</protein>
<dbReference type="AlphaFoldDB" id="A0AAU9C5Y1"/>
<evidence type="ECO:0000313" key="2">
    <source>
        <dbReference type="EMBL" id="BDC91740.1"/>
    </source>
</evidence>
<accession>A0AAU9C5Y1</accession>
<organism evidence="2 3">
    <name type="scientific">Leptogranulimonas caecicola</name>
    <dbReference type="NCBI Taxonomy" id="2894156"/>
    <lineage>
        <taxon>Bacteria</taxon>
        <taxon>Bacillati</taxon>
        <taxon>Actinomycetota</taxon>
        <taxon>Coriobacteriia</taxon>
        <taxon>Coriobacteriales</taxon>
        <taxon>Kribbibacteriaceae</taxon>
        <taxon>Leptogranulimonas</taxon>
    </lineage>
</organism>
<keyword evidence="3" id="KW-1185">Reference proteome</keyword>
<feature type="domain" description="DUF4143" evidence="1">
    <location>
        <begin position="1"/>
        <end position="50"/>
    </location>
</feature>
<dbReference type="Proteomes" id="UP001431186">
    <property type="component" value="Chromosome"/>
</dbReference>
<dbReference type="InterPro" id="IPR025420">
    <property type="entry name" value="DUF4143"/>
</dbReference>
<dbReference type="KEGG" id="lcal:ATTO_16120"/>
<dbReference type="Pfam" id="PF13635">
    <property type="entry name" value="DUF4143"/>
    <property type="match status" value="1"/>
</dbReference>
<name>A0AAU9C5Y1_9ACTN</name>
<dbReference type="EMBL" id="AP025285">
    <property type="protein sequence ID" value="BDC91740.1"/>
    <property type="molecule type" value="Genomic_DNA"/>
</dbReference>
<gene>
    <name evidence="2" type="ORF">ATTO_16120</name>
</gene>
<evidence type="ECO:0000259" key="1">
    <source>
        <dbReference type="Pfam" id="PF13635"/>
    </source>
</evidence>
<reference evidence="2" key="1">
    <citation type="submission" date="2021-11" db="EMBL/GenBank/DDBJ databases">
        <title>Complete genome sequence of Atopobiaceae bacterium TOC12.</title>
        <authorList>
            <person name="Morinaga K."/>
            <person name="Kusada H."/>
            <person name="Tamaki H."/>
        </authorList>
    </citation>
    <scope>NUCLEOTIDE SEQUENCE</scope>
    <source>
        <strain evidence="2">TOC12</strain>
    </source>
</reference>
<evidence type="ECO:0000313" key="3">
    <source>
        <dbReference type="Proteomes" id="UP001431186"/>
    </source>
</evidence>
<sequence>MVVHDLCVYASLLPGARAHPLHYYADSDGLEVDVIIELTDGRWAAIETKLGDSKVDQGVKNLLRLEKKVLNDPLARGYEPVFKVVVGSGAYARQLSDSGIYVIPLDTLTV</sequence>
<proteinExistence type="predicted"/>